<protein>
    <submittedName>
        <fullName evidence="1">Uncharacterized protein</fullName>
    </submittedName>
</protein>
<accession>A0A8J2L544</accession>
<gene>
    <name evidence="1" type="ORF">AFUS01_LOCUS38833</name>
</gene>
<comment type="caution">
    <text evidence="1">The sequence shown here is derived from an EMBL/GenBank/DDBJ whole genome shotgun (WGS) entry which is preliminary data.</text>
</comment>
<sequence>MKSFGSDTIPKIIFIIFGLFSDGIKAWNPNMPGGMKLVINGDTFSFSTDICSGGVFFKKPVHIELSCLHGYFLKRSNGCSMDKNIIVGGENYVCQRVNKDKNSLVQALIPVTNPESPLDHTITFFDDGNTLENLRRYTYVQGLEGIYESGRSSQNLAGVIVTNTQKTPLISIENVCYQGQTLPTADAYLAMLPSVASQGPSSTIFQSGCGPNAMTFPWGSKTVHNFTSGYSAQEIFETEKVADLTNKKPSDSVSDTIRTEIWDGLAYCLQAKMEVSTTGGIKMAGIEPSIESLKLFCPRARPENKNIVNGKGALRQRRRARSVGNRKRREVETSIEFNTLMTCVSTCWKENHDKCHENIPQMSNMPFCPPYCGGKKRSRHPDRDVPADAWGPWLQG</sequence>
<organism evidence="1 2">
    <name type="scientific">Allacma fusca</name>
    <dbReference type="NCBI Taxonomy" id="39272"/>
    <lineage>
        <taxon>Eukaryota</taxon>
        <taxon>Metazoa</taxon>
        <taxon>Ecdysozoa</taxon>
        <taxon>Arthropoda</taxon>
        <taxon>Hexapoda</taxon>
        <taxon>Collembola</taxon>
        <taxon>Symphypleona</taxon>
        <taxon>Sminthuridae</taxon>
        <taxon>Allacma</taxon>
    </lineage>
</organism>
<name>A0A8J2L544_9HEXA</name>
<evidence type="ECO:0000313" key="2">
    <source>
        <dbReference type="Proteomes" id="UP000708208"/>
    </source>
</evidence>
<proteinExistence type="predicted"/>
<evidence type="ECO:0000313" key="1">
    <source>
        <dbReference type="EMBL" id="CAG7828940.1"/>
    </source>
</evidence>
<keyword evidence="2" id="KW-1185">Reference proteome</keyword>
<dbReference type="AlphaFoldDB" id="A0A8J2L544"/>
<dbReference type="OrthoDB" id="8296054at2759"/>
<dbReference type="EMBL" id="CAJVCH010549431">
    <property type="protein sequence ID" value="CAG7828940.1"/>
    <property type="molecule type" value="Genomic_DNA"/>
</dbReference>
<dbReference type="Proteomes" id="UP000708208">
    <property type="component" value="Unassembled WGS sequence"/>
</dbReference>
<reference evidence="1" key="1">
    <citation type="submission" date="2021-06" db="EMBL/GenBank/DDBJ databases">
        <authorList>
            <person name="Hodson N. C."/>
            <person name="Mongue J. A."/>
            <person name="Jaron S. K."/>
        </authorList>
    </citation>
    <scope>NUCLEOTIDE SEQUENCE</scope>
</reference>